<accession>A0A376U4K1</accession>
<evidence type="ECO:0000259" key="1">
    <source>
        <dbReference type="Pfam" id="PF17128"/>
    </source>
</evidence>
<evidence type="ECO:0000313" key="2">
    <source>
        <dbReference type="EMBL" id="STI84396.1"/>
    </source>
</evidence>
<protein>
    <submittedName>
        <fullName evidence="2">TPR repeat-containing protein</fullName>
    </submittedName>
</protein>
<dbReference type="EMBL" id="UGCP01000002">
    <property type="protein sequence ID" value="STI84396.1"/>
    <property type="molecule type" value="Genomic_DNA"/>
</dbReference>
<name>A0A376U4K1_ECOLX</name>
<feature type="domain" description="DUF5107" evidence="1">
    <location>
        <begin position="12"/>
        <end position="97"/>
    </location>
</feature>
<gene>
    <name evidence="2" type="ORF">NCTC8622_03456</name>
</gene>
<sequence length="132" mass="14677">MGLSLTGRNIIGPTTFMPVDFTLEAHEDGAQTVWVGETEPMHGLQVMTGFTLRPDRAALEIASRVYNGNATPRHFLWWANPAVKGGEGHQSVFPPDVTAVFDHGQTGRLRFPHRHRHLLQSGLLRRSGHFSL</sequence>
<dbReference type="Proteomes" id="UP000254079">
    <property type="component" value="Unassembled WGS sequence"/>
</dbReference>
<dbReference type="AlphaFoldDB" id="A0A376U4K1"/>
<reference evidence="2 3" key="1">
    <citation type="submission" date="2018-06" db="EMBL/GenBank/DDBJ databases">
        <authorList>
            <consortium name="Pathogen Informatics"/>
            <person name="Doyle S."/>
        </authorList>
    </citation>
    <scope>NUCLEOTIDE SEQUENCE [LARGE SCALE GENOMIC DNA]</scope>
    <source>
        <strain evidence="2 3">NCTC8622</strain>
    </source>
</reference>
<dbReference type="InterPro" id="IPR033396">
    <property type="entry name" value="DUF5107"/>
</dbReference>
<proteinExistence type="predicted"/>
<dbReference type="Pfam" id="PF17128">
    <property type="entry name" value="DUF5107"/>
    <property type="match status" value="1"/>
</dbReference>
<evidence type="ECO:0000313" key="3">
    <source>
        <dbReference type="Proteomes" id="UP000254079"/>
    </source>
</evidence>
<organism evidence="2 3">
    <name type="scientific">Escherichia coli</name>
    <dbReference type="NCBI Taxonomy" id="562"/>
    <lineage>
        <taxon>Bacteria</taxon>
        <taxon>Pseudomonadati</taxon>
        <taxon>Pseudomonadota</taxon>
        <taxon>Gammaproteobacteria</taxon>
        <taxon>Enterobacterales</taxon>
        <taxon>Enterobacteriaceae</taxon>
        <taxon>Escherichia</taxon>
    </lineage>
</organism>